<dbReference type="AlphaFoldDB" id="A0AAP2W483"/>
<protein>
    <recommendedName>
        <fullName evidence="3">Transposase</fullName>
    </recommendedName>
</protein>
<evidence type="ECO:0008006" key="3">
    <source>
        <dbReference type="Google" id="ProtNLM"/>
    </source>
</evidence>
<accession>A0AAP2W483</accession>
<dbReference type="Proteomes" id="UP001320159">
    <property type="component" value="Unassembled WGS sequence"/>
</dbReference>
<keyword evidence="2" id="KW-1185">Reference proteome</keyword>
<dbReference type="EMBL" id="PGCK01000002">
    <property type="protein sequence ID" value="MCD1293955.1"/>
    <property type="molecule type" value="Genomic_DNA"/>
</dbReference>
<reference evidence="1 2" key="1">
    <citation type="submission" date="2017-11" db="EMBL/GenBank/DDBJ databases">
        <title>Isolation and Characterization of Family Methanocellaceae Species from Potential Methane Hydrate Area Offshore Southwestern Taiwan.</title>
        <authorList>
            <person name="Zhang W.-L."/>
            <person name="Chen W.-C."/>
            <person name="Lai M.-C."/>
            <person name="Chen S.-C."/>
        </authorList>
    </citation>
    <scope>NUCLEOTIDE SEQUENCE [LARGE SCALE GENOMIC DNA]</scope>
    <source>
        <strain evidence="1 2">CWC-04</strain>
    </source>
</reference>
<comment type="caution">
    <text evidence="1">The sequence shown here is derived from an EMBL/GenBank/DDBJ whole genome shotgun (WGS) entry which is preliminary data.</text>
</comment>
<sequence length="65" mass="7499">MRSIRSVRQLVNVLRSDKYIKKILGFDRLPDHNTSSKFTKLLSGHLDRIMTLLNSMTGACQSRSY</sequence>
<organism evidence="1 2">
    <name type="scientific">Methanooceanicella nereidis</name>
    <dbReference type="NCBI Taxonomy" id="2052831"/>
    <lineage>
        <taxon>Archaea</taxon>
        <taxon>Methanobacteriati</taxon>
        <taxon>Methanobacteriota</taxon>
        <taxon>Stenosarchaea group</taxon>
        <taxon>Methanomicrobia</taxon>
        <taxon>Methanocellales</taxon>
        <taxon>Methanocellaceae</taxon>
        <taxon>Methanooceanicella</taxon>
    </lineage>
</organism>
<name>A0AAP2W483_9EURY</name>
<dbReference type="RefSeq" id="WP_369423863.1">
    <property type="nucleotide sequence ID" value="NZ_PGCK01000002.1"/>
</dbReference>
<gene>
    <name evidence="1" type="ORF">CUJ83_02955</name>
</gene>
<evidence type="ECO:0000313" key="2">
    <source>
        <dbReference type="Proteomes" id="UP001320159"/>
    </source>
</evidence>
<proteinExistence type="predicted"/>
<evidence type="ECO:0000313" key="1">
    <source>
        <dbReference type="EMBL" id="MCD1293955.1"/>
    </source>
</evidence>